<proteinExistence type="predicted"/>
<evidence type="ECO:0000313" key="1">
    <source>
        <dbReference type="EMBL" id="KER27979.1"/>
    </source>
</evidence>
<gene>
    <name evidence="1" type="ORF">T265_05100</name>
</gene>
<reference evidence="1 2" key="1">
    <citation type="submission" date="2013-11" db="EMBL/GenBank/DDBJ databases">
        <title>Opisthorchis viverrini - life in the bile duct.</title>
        <authorList>
            <person name="Young N.D."/>
            <person name="Nagarajan N."/>
            <person name="Lin S.J."/>
            <person name="Korhonen P.K."/>
            <person name="Jex A.R."/>
            <person name="Hall R.S."/>
            <person name="Safavi-Hemami H."/>
            <person name="Kaewkong W."/>
            <person name="Bertrand D."/>
            <person name="Gao S."/>
            <person name="Seet Q."/>
            <person name="Wongkham S."/>
            <person name="Teh B.T."/>
            <person name="Wongkham C."/>
            <person name="Intapan P.M."/>
            <person name="Maleewong W."/>
            <person name="Yang X."/>
            <person name="Hu M."/>
            <person name="Wang Z."/>
            <person name="Hofmann A."/>
            <person name="Sternberg P.W."/>
            <person name="Tan P."/>
            <person name="Wang J."/>
            <person name="Gasser R.B."/>
        </authorList>
    </citation>
    <scope>NUCLEOTIDE SEQUENCE [LARGE SCALE GENOMIC DNA]</scope>
</reference>
<accession>A0A075AFP2</accession>
<name>A0A075AFP2_OPIVI</name>
<dbReference type="Proteomes" id="UP000054324">
    <property type="component" value="Unassembled WGS sequence"/>
</dbReference>
<dbReference type="GeneID" id="20319282"/>
<dbReference type="EMBL" id="KL596710">
    <property type="protein sequence ID" value="KER27979.1"/>
    <property type="molecule type" value="Genomic_DNA"/>
</dbReference>
<dbReference type="RefSeq" id="XP_009168281.1">
    <property type="nucleotide sequence ID" value="XM_009170017.1"/>
</dbReference>
<sequence length="169" mass="18252">MGPPVQSSSLAVSQVDTPLRMTAIVGLLASGLLSVPIKLAFRVELRSGPAVTFLRVPSNTLILSDIQFLSGSGSVLWRNPRHRIVQQFEDSPETIYDSLPTEATLLRGAPPDGGICVISLPNFERVYNIGYTDYASLCQLMCQPILAPAPEDNSYCHQLPLVGAEFGPI</sequence>
<protein>
    <submittedName>
        <fullName evidence="1">Uncharacterized protein</fullName>
    </submittedName>
</protein>
<dbReference type="CTD" id="20319282"/>
<keyword evidence="2" id="KW-1185">Reference proteome</keyword>
<organism evidence="1 2">
    <name type="scientific">Opisthorchis viverrini</name>
    <name type="common">Southeast Asian liver fluke</name>
    <dbReference type="NCBI Taxonomy" id="6198"/>
    <lineage>
        <taxon>Eukaryota</taxon>
        <taxon>Metazoa</taxon>
        <taxon>Spiralia</taxon>
        <taxon>Lophotrochozoa</taxon>
        <taxon>Platyhelminthes</taxon>
        <taxon>Trematoda</taxon>
        <taxon>Digenea</taxon>
        <taxon>Opisthorchiida</taxon>
        <taxon>Opisthorchiata</taxon>
        <taxon>Opisthorchiidae</taxon>
        <taxon>Opisthorchis</taxon>
    </lineage>
</organism>
<dbReference type="AlphaFoldDB" id="A0A075AFP2"/>
<dbReference type="KEGG" id="ovi:T265_05100"/>
<evidence type="ECO:0000313" key="2">
    <source>
        <dbReference type="Proteomes" id="UP000054324"/>
    </source>
</evidence>